<sequence>MLCITGIQNRTFVARFRGAMVARLTPDQEVACSNHVEIRGFVLHFVFNCII</sequence>
<reference evidence="1 2" key="1">
    <citation type="submission" date="2016-03" db="EMBL/GenBank/DDBJ databases">
        <title>EvidentialGene: Evidence-directed Construction of Genes on Genomes.</title>
        <authorList>
            <person name="Gilbert D.G."/>
            <person name="Choi J.-H."/>
            <person name="Mockaitis K."/>
            <person name="Colbourne J."/>
            <person name="Pfrender M."/>
        </authorList>
    </citation>
    <scope>NUCLEOTIDE SEQUENCE [LARGE SCALE GENOMIC DNA]</scope>
    <source>
        <strain evidence="1 2">Xinb3</strain>
        <tissue evidence="1">Complete organism</tissue>
    </source>
</reference>
<evidence type="ECO:0000313" key="1">
    <source>
        <dbReference type="EMBL" id="KZS02304.1"/>
    </source>
</evidence>
<keyword evidence="2" id="KW-1185">Reference proteome</keyword>
<name>A0A164JFW4_9CRUS</name>
<dbReference type="Proteomes" id="UP000076858">
    <property type="component" value="Unassembled WGS sequence"/>
</dbReference>
<proteinExistence type="predicted"/>
<evidence type="ECO:0000313" key="2">
    <source>
        <dbReference type="Proteomes" id="UP000076858"/>
    </source>
</evidence>
<comment type="caution">
    <text evidence="1">The sequence shown here is derived from an EMBL/GenBank/DDBJ whole genome shotgun (WGS) entry which is preliminary data.</text>
</comment>
<protein>
    <submittedName>
        <fullName evidence="1">Uncharacterized protein</fullName>
    </submittedName>
</protein>
<dbReference type="AlphaFoldDB" id="A0A164JFW4"/>
<organism evidence="1 2">
    <name type="scientific">Daphnia magna</name>
    <dbReference type="NCBI Taxonomy" id="35525"/>
    <lineage>
        <taxon>Eukaryota</taxon>
        <taxon>Metazoa</taxon>
        <taxon>Ecdysozoa</taxon>
        <taxon>Arthropoda</taxon>
        <taxon>Crustacea</taxon>
        <taxon>Branchiopoda</taxon>
        <taxon>Diplostraca</taxon>
        <taxon>Cladocera</taxon>
        <taxon>Anomopoda</taxon>
        <taxon>Daphniidae</taxon>
        <taxon>Daphnia</taxon>
    </lineage>
</organism>
<accession>A0A164JFW4</accession>
<dbReference type="EMBL" id="LRGB01004720">
    <property type="protein sequence ID" value="KZS02304.1"/>
    <property type="molecule type" value="Genomic_DNA"/>
</dbReference>
<gene>
    <name evidence="1" type="ORF">APZ42_000708</name>
</gene>